<dbReference type="OrthoDB" id="6995at2157"/>
<keyword evidence="3" id="KW-0804">Transcription</keyword>
<dbReference type="eggNOG" id="arCOG01580">
    <property type="taxonomic scope" value="Archaea"/>
</dbReference>
<dbReference type="GO" id="GO:0043200">
    <property type="term" value="P:response to amino acid"/>
    <property type="evidence" value="ECO:0007669"/>
    <property type="project" value="TreeGrafter"/>
</dbReference>
<dbReference type="STRING" id="387631.Asulf_02043"/>
<dbReference type="PRINTS" id="PR00033">
    <property type="entry name" value="HTHASNC"/>
</dbReference>
<dbReference type="InterPro" id="IPR036390">
    <property type="entry name" value="WH_DNA-bd_sf"/>
</dbReference>
<dbReference type="PANTHER" id="PTHR30154">
    <property type="entry name" value="LEUCINE-RESPONSIVE REGULATORY PROTEIN"/>
    <property type="match status" value="1"/>
</dbReference>
<feature type="domain" description="HTH asnC-type" evidence="4">
    <location>
        <begin position="2"/>
        <end position="63"/>
    </location>
</feature>
<dbReference type="RefSeq" id="WP_015591602.1">
    <property type="nucleotide sequence ID" value="NC_021169.1"/>
</dbReference>
<dbReference type="InterPro" id="IPR000485">
    <property type="entry name" value="AsnC-type_HTH_dom"/>
</dbReference>
<dbReference type="Pfam" id="PF01037">
    <property type="entry name" value="AsnC_trans_reg"/>
    <property type="match status" value="1"/>
</dbReference>
<accession>N0BN35</accession>
<keyword evidence="1" id="KW-0805">Transcription regulation</keyword>
<dbReference type="PROSITE" id="PS50956">
    <property type="entry name" value="HTH_ASNC_2"/>
    <property type="match status" value="1"/>
</dbReference>
<dbReference type="HOGENOM" id="CLU_091233_5_4_2"/>
<gene>
    <name evidence="5" type="ORF">Asulf_02043</name>
</gene>
<reference evidence="5 6" key="1">
    <citation type="journal article" date="2013" name="Genome Announc.">
        <title>Complete Genome Sequence of the Thermophilic and Facultatively Chemolithoautotrophic Sulfate Reducer Archaeoglobus sulfaticallidus Strain PM70-1T.</title>
        <authorList>
            <person name="Stokke R."/>
            <person name="Hocking W.P."/>
            <person name="Steinsbu B.O."/>
            <person name="Steen I.H."/>
        </authorList>
    </citation>
    <scope>NUCLEOTIDE SEQUENCE [LARGE SCALE GENOMIC DNA]</scope>
    <source>
        <strain evidence="5">PM70-1</strain>
    </source>
</reference>
<dbReference type="EMBL" id="CP005290">
    <property type="protein sequence ID" value="AGK62006.1"/>
    <property type="molecule type" value="Genomic_DNA"/>
</dbReference>
<dbReference type="GO" id="GO:0005829">
    <property type="term" value="C:cytosol"/>
    <property type="evidence" value="ECO:0007669"/>
    <property type="project" value="TreeGrafter"/>
</dbReference>
<proteinExistence type="predicted"/>
<dbReference type="CDD" id="cd00090">
    <property type="entry name" value="HTH_ARSR"/>
    <property type="match status" value="1"/>
</dbReference>
<evidence type="ECO:0000256" key="3">
    <source>
        <dbReference type="ARBA" id="ARBA00023163"/>
    </source>
</evidence>
<dbReference type="GO" id="GO:0043565">
    <property type="term" value="F:sequence-specific DNA binding"/>
    <property type="evidence" value="ECO:0007669"/>
    <property type="project" value="InterPro"/>
</dbReference>
<evidence type="ECO:0000259" key="4">
    <source>
        <dbReference type="PROSITE" id="PS50956"/>
    </source>
</evidence>
<dbReference type="SMART" id="SM00344">
    <property type="entry name" value="HTH_ASNC"/>
    <property type="match status" value="1"/>
</dbReference>
<dbReference type="PANTHER" id="PTHR30154:SF34">
    <property type="entry name" value="TRANSCRIPTIONAL REGULATOR AZLB"/>
    <property type="match status" value="1"/>
</dbReference>
<dbReference type="InterPro" id="IPR019887">
    <property type="entry name" value="Tscrpt_reg_AsnC/Lrp_C"/>
</dbReference>
<keyword evidence="6" id="KW-1185">Reference proteome</keyword>
<organism evidence="5 6">
    <name type="scientific">Archaeoglobus sulfaticallidus PM70-1</name>
    <dbReference type="NCBI Taxonomy" id="387631"/>
    <lineage>
        <taxon>Archaea</taxon>
        <taxon>Methanobacteriati</taxon>
        <taxon>Methanobacteriota</taxon>
        <taxon>Archaeoglobi</taxon>
        <taxon>Archaeoglobales</taxon>
        <taxon>Archaeoglobaceae</taxon>
        <taxon>Archaeoglobus</taxon>
    </lineage>
</organism>
<name>N0BN35_9EURY</name>
<evidence type="ECO:0000256" key="2">
    <source>
        <dbReference type="ARBA" id="ARBA00023125"/>
    </source>
</evidence>
<dbReference type="SUPFAM" id="SSF46785">
    <property type="entry name" value="Winged helix' DNA-binding domain"/>
    <property type="match status" value="1"/>
</dbReference>
<dbReference type="KEGG" id="ast:Asulf_02043"/>
<dbReference type="AlphaFoldDB" id="N0BN35"/>
<dbReference type="Gene3D" id="1.10.10.10">
    <property type="entry name" value="Winged helix-like DNA-binding domain superfamily/Winged helix DNA-binding domain"/>
    <property type="match status" value="1"/>
</dbReference>
<dbReference type="InterPro" id="IPR036388">
    <property type="entry name" value="WH-like_DNA-bd_sf"/>
</dbReference>
<evidence type="ECO:0000313" key="6">
    <source>
        <dbReference type="Proteomes" id="UP000013307"/>
    </source>
</evidence>
<dbReference type="Proteomes" id="UP000013307">
    <property type="component" value="Chromosome"/>
</dbReference>
<evidence type="ECO:0000313" key="5">
    <source>
        <dbReference type="EMBL" id="AGK62006.1"/>
    </source>
</evidence>
<dbReference type="InterPro" id="IPR011991">
    <property type="entry name" value="ArsR-like_HTH"/>
</dbReference>
<dbReference type="InterPro" id="IPR019888">
    <property type="entry name" value="Tscrpt_reg_AsnC-like"/>
</dbReference>
<dbReference type="Gene3D" id="3.30.70.920">
    <property type="match status" value="1"/>
</dbReference>
<dbReference type="Pfam" id="PF13412">
    <property type="entry name" value="HTH_24"/>
    <property type="match status" value="1"/>
</dbReference>
<keyword evidence="2" id="KW-0238">DNA-binding</keyword>
<protein>
    <submittedName>
        <fullName evidence="5">Transcriptional regulator</fullName>
    </submittedName>
</protein>
<sequence length="147" mass="16935">MLDEIDKDILRLLQEDGNISLSEIANRLSVGVATVHRRIQRMKMDGIIKKKIVVVDPEKIGKNILAFIEIKTMPNYEDEILDKLSSFDEITEVYWVTGDFDLIVKLVVGDIKEFTRVIKKIREMNGVIDTKSAIVVKTKKEEYKIKI</sequence>
<dbReference type="GeneID" id="15393678"/>
<dbReference type="InterPro" id="IPR011008">
    <property type="entry name" value="Dimeric_a/b-barrel"/>
</dbReference>
<dbReference type="SUPFAM" id="SSF54909">
    <property type="entry name" value="Dimeric alpha+beta barrel"/>
    <property type="match status" value="1"/>
</dbReference>
<evidence type="ECO:0000256" key="1">
    <source>
        <dbReference type="ARBA" id="ARBA00023015"/>
    </source>
</evidence>